<evidence type="ECO:0000313" key="1">
    <source>
        <dbReference type="EMBL" id="MBA4658390.1"/>
    </source>
</evidence>
<accession>A0A7C9A5D5</accession>
<dbReference type="AlphaFoldDB" id="A0A7C9A5D5"/>
<reference evidence="1" key="2">
    <citation type="submission" date="2020-07" db="EMBL/GenBank/DDBJ databases">
        <authorList>
            <person name="Vera ALvarez R."/>
            <person name="Arias-Moreno D.M."/>
            <person name="Jimenez-Jacinto V."/>
            <person name="Jimenez-Bremont J.F."/>
            <person name="Swaminathan K."/>
            <person name="Moose S.P."/>
            <person name="Guerrero-Gonzalez M.L."/>
            <person name="Marino-Ramirez L."/>
            <person name="Landsman D."/>
            <person name="Rodriguez-Kessler M."/>
            <person name="Delgado-Sanchez P."/>
        </authorList>
    </citation>
    <scope>NUCLEOTIDE SEQUENCE</scope>
    <source>
        <tissue evidence="1">Cladode</tissue>
    </source>
</reference>
<sequence length="155" mass="17726">MAAVGLVMIVRHDAAWHDVGESTHIDRLKQHRIRFARVQEAESDVRGRRSQPLHQEEERGGVGAEWEGAHRHMLPWVVVKLVPVVAAVGCHFKFRVLDWILNCWVSKFVELIESLLIARSFCIQTPTSKCCFYSDKENGKLEVENAQKVVTELLL</sequence>
<proteinExistence type="predicted"/>
<name>A0A7C9A5D5_OPUST</name>
<protein>
    <submittedName>
        <fullName evidence="1">Uncharacterized protein</fullName>
    </submittedName>
</protein>
<dbReference type="EMBL" id="GISG01200424">
    <property type="protein sequence ID" value="MBA4658390.1"/>
    <property type="molecule type" value="Transcribed_RNA"/>
</dbReference>
<reference evidence="1" key="1">
    <citation type="journal article" date="2013" name="J. Plant Res.">
        <title>Effect of fungi and light on seed germination of three Opuntia species from semiarid lands of central Mexico.</title>
        <authorList>
            <person name="Delgado-Sanchez P."/>
            <person name="Jimenez-Bremont J.F."/>
            <person name="Guerrero-Gonzalez Mde L."/>
            <person name="Flores J."/>
        </authorList>
    </citation>
    <scope>NUCLEOTIDE SEQUENCE</scope>
    <source>
        <tissue evidence="1">Cladode</tissue>
    </source>
</reference>
<organism evidence="1">
    <name type="scientific">Opuntia streptacantha</name>
    <name type="common">Prickly pear cactus</name>
    <name type="synonym">Opuntia cardona</name>
    <dbReference type="NCBI Taxonomy" id="393608"/>
    <lineage>
        <taxon>Eukaryota</taxon>
        <taxon>Viridiplantae</taxon>
        <taxon>Streptophyta</taxon>
        <taxon>Embryophyta</taxon>
        <taxon>Tracheophyta</taxon>
        <taxon>Spermatophyta</taxon>
        <taxon>Magnoliopsida</taxon>
        <taxon>eudicotyledons</taxon>
        <taxon>Gunneridae</taxon>
        <taxon>Pentapetalae</taxon>
        <taxon>Caryophyllales</taxon>
        <taxon>Cactineae</taxon>
        <taxon>Cactaceae</taxon>
        <taxon>Opuntioideae</taxon>
        <taxon>Opuntia</taxon>
    </lineage>
</organism>